<dbReference type="RefSeq" id="WP_202382664.1">
    <property type="nucleotide sequence ID" value="NZ_BAAAMA010000010.1"/>
</dbReference>
<dbReference type="Proteomes" id="UP001646141">
    <property type="component" value="Unassembled WGS sequence"/>
</dbReference>
<name>A0ABS1SR70_9MICO</name>
<keyword evidence="1" id="KW-0472">Membrane</keyword>
<reference evidence="2 3" key="1">
    <citation type="submission" date="2018-09" db="EMBL/GenBank/DDBJ databases">
        <title>Comparative genomics of Leucobacter spp.</title>
        <authorList>
            <person name="Reis A.C."/>
            <person name="Kolvenbach B.A."/>
            <person name="Corvini P.F.X."/>
            <person name="Nunes O.C."/>
        </authorList>
    </citation>
    <scope>NUCLEOTIDE SEQUENCE [LARGE SCALE GENOMIC DNA]</scope>
    <source>
        <strain evidence="2 3">L-1</strain>
    </source>
</reference>
<dbReference type="EMBL" id="QYAD01000004">
    <property type="protein sequence ID" value="MBL3690504.1"/>
    <property type="molecule type" value="Genomic_DNA"/>
</dbReference>
<organism evidence="2 3">
    <name type="scientific">Leucobacter chromiireducens subsp. chromiireducens</name>
    <dbReference type="NCBI Taxonomy" id="660067"/>
    <lineage>
        <taxon>Bacteria</taxon>
        <taxon>Bacillati</taxon>
        <taxon>Actinomycetota</taxon>
        <taxon>Actinomycetes</taxon>
        <taxon>Micrococcales</taxon>
        <taxon>Microbacteriaceae</taxon>
        <taxon>Leucobacter</taxon>
    </lineage>
</organism>
<evidence type="ECO:0000313" key="3">
    <source>
        <dbReference type="Proteomes" id="UP001646141"/>
    </source>
</evidence>
<keyword evidence="1" id="KW-1133">Transmembrane helix</keyword>
<comment type="caution">
    <text evidence="2">The sequence shown here is derived from an EMBL/GenBank/DDBJ whole genome shotgun (WGS) entry which is preliminary data.</text>
</comment>
<evidence type="ECO:0000256" key="1">
    <source>
        <dbReference type="SAM" id="Phobius"/>
    </source>
</evidence>
<proteinExistence type="predicted"/>
<evidence type="ECO:0000313" key="2">
    <source>
        <dbReference type="EMBL" id="MBL3690504.1"/>
    </source>
</evidence>
<evidence type="ECO:0008006" key="4">
    <source>
        <dbReference type="Google" id="ProtNLM"/>
    </source>
</evidence>
<accession>A0ABS1SR70</accession>
<keyword evidence="3" id="KW-1185">Reference proteome</keyword>
<keyword evidence="1" id="KW-0812">Transmembrane</keyword>
<feature type="transmembrane region" description="Helical" evidence="1">
    <location>
        <begin position="39"/>
        <end position="61"/>
    </location>
</feature>
<protein>
    <recommendedName>
        <fullName evidence="4">DUF2484 family protein</fullName>
    </recommendedName>
</protein>
<sequence length="82" mass="8586">MSPLPAHLRVLATWAAILPLALATRALIAPLAAGWPEPLALALTISIVVPVAVLWAVPLALRGIATIRARRLRTRPSTGAQA</sequence>
<gene>
    <name evidence="2" type="ORF">D3226_11130</name>
</gene>